<keyword evidence="2" id="KW-1185">Reference proteome</keyword>
<name>A0A1I1MCV2_9GAMM</name>
<dbReference type="Proteomes" id="UP000198862">
    <property type="component" value="Unassembled WGS sequence"/>
</dbReference>
<organism evidence="1 2">
    <name type="scientific">Pseudoalteromonas denitrificans DSM 6059</name>
    <dbReference type="NCBI Taxonomy" id="1123010"/>
    <lineage>
        <taxon>Bacteria</taxon>
        <taxon>Pseudomonadati</taxon>
        <taxon>Pseudomonadota</taxon>
        <taxon>Gammaproteobacteria</taxon>
        <taxon>Alteromonadales</taxon>
        <taxon>Pseudoalteromonadaceae</taxon>
        <taxon>Pseudoalteromonas</taxon>
    </lineage>
</organism>
<protein>
    <submittedName>
        <fullName evidence="1">Uncharacterized protein</fullName>
    </submittedName>
</protein>
<dbReference type="STRING" id="1123010.SAMN02745724_02667"/>
<evidence type="ECO:0000313" key="2">
    <source>
        <dbReference type="Proteomes" id="UP000198862"/>
    </source>
</evidence>
<sequence>MATERRLDHISYNENWTNLSIAQKASVSELSRFGFDLAFVRSSQEGRFAFASLDEKYACINEDGEINMNSDQLFRN</sequence>
<dbReference type="RefSeq" id="WP_091984636.1">
    <property type="nucleotide sequence ID" value="NZ_FOLO01000019.1"/>
</dbReference>
<reference evidence="1 2" key="1">
    <citation type="submission" date="2016-10" db="EMBL/GenBank/DDBJ databases">
        <authorList>
            <person name="de Groot N.N."/>
        </authorList>
    </citation>
    <scope>NUCLEOTIDE SEQUENCE [LARGE SCALE GENOMIC DNA]</scope>
    <source>
        <strain evidence="1 2">DSM 6059</strain>
    </source>
</reference>
<evidence type="ECO:0000313" key="1">
    <source>
        <dbReference type="EMBL" id="SFC83257.1"/>
    </source>
</evidence>
<proteinExistence type="predicted"/>
<dbReference type="AlphaFoldDB" id="A0A1I1MCV2"/>
<dbReference type="OrthoDB" id="5771089at2"/>
<gene>
    <name evidence="1" type="ORF">SAMN02745724_02667</name>
</gene>
<accession>A0A1I1MCV2</accession>
<dbReference type="EMBL" id="FOLO01000019">
    <property type="protein sequence ID" value="SFC83257.1"/>
    <property type="molecule type" value="Genomic_DNA"/>
</dbReference>